<protein>
    <submittedName>
        <fullName evidence="1">Uncharacterized protein</fullName>
    </submittedName>
</protein>
<name>A0A5C5XD12_9PLAN</name>
<accession>A0A5C5XD12</accession>
<dbReference type="Proteomes" id="UP000316095">
    <property type="component" value="Unassembled WGS sequence"/>
</dbReference>
<organism evidence="1 2">
    <name type="scientific">Rubinisphaera italica</name>
    <dbReference type="NCBI Taxonomy" id="2527969"/>
    <lineage>
        <taxon>Bacteria</taxon>
        <taxon>Pseudomonadati</taxon>
        <taxon>Planctomycetota</taxon>
        <taxon>Planctomycetia</taxon>
        <taxon>Planctomycetales</taxon>
        <taxon>Planctomycetaceae</taxon>
        <taxon>Rubinisphaera</taxon>
    </lineage>
</organism>
<sequence length="88" mass="10268">MSKQTCLRHQLEKALLDSSNLIQNRNVERFCVLKQNQWSAVLQWRPLDDNVKVFNLILKMKLNQLELPDVVALMNSLKNSFVDLSKIT</sequence>
<comment type="caution">
    <text evidence="1">The sequence shown here is derived from an EMBL/GenBank/DDBJ whole genome shotgun (WGS) entry which is preliminary data.</text>
</comment>
<reference evidence="1 2" key="1">
    <citation type="submission" date="2019-02" db="EMBL/GenBank/DDBJ databases">
        <title>Deep-cultivation of Planctomycetes and their phenomic and genomic characterization uncovers novel biology.</title>
        <authorList>
            <person name="Wiegand S."/>
            <person name="Jogler M."/>
            <person name="Boedeker C."/>
            <person name="Pinto D."/>
            <person name="Vollmers J."/>
            <person name="Rivas-Marin E."/>
            <person name="Kohn T."/>
            <person name="Peeters S.H."/>
            <person name="Heuer A."/>
            <person name="Rast P."/>
            <person name="Oberbeckmann S."/>
            <person name="Bunk B."/>
            <person name="Jeske O."/>
            <person name="Meyerdierks A."/>
            <person name="Storesund J.E."/>
            <person name="Kallscheuer N."/>
            <person name="Luecker S."/>
            <person name="Lage O.M."/>
            <person name="Pohl T."/>
            <person name="Merkel B.J."/>
            <person name="Hornburger P."/>
            <person name="Mueller R.-W."/>
            <person name="Bruemmer F."/>
            <person name="Labrenz M."/>
            <person name="Spormann A.M."/>
            <person name="Op Den Camp H."/>
            <person name="Overmann J."/>
            <person name="Amann R."/>
            <person name="Jetten M.S.M."/>
            <person name="Mascher T."/>
            <person name="Medema M.H."/>
            <person name="Devos D.P."/>
            <person name="Kaster A.-K."/>
            <person name="Ovreas L."/>
            <person name="Rohde M."/>
            <person name="Galperin M.Y."/>
            <person name="Jogler C."/>
        </authorList>
    </citation>
    <scope>NUCLEOTIDE SEQUENCE [LARGE SCALE GENOMIC DNA]</scope>
    <source>
        <strain evidence="1 2">Pan54</strain>
    </source>
</reference>
<gene>
    <name evidence="1" type="ORF">Pan54_12230</name>
</gene>
<evidence type="ECO:0000313" key="2">
    <source>
        <dbReference type="Proteomes" id="UP000316095"/>
    </source>
</evidence>
<proteinExistence type="predicted"/>
<dbReference type="EMBL" id="SJPG01000001">
    <property type="protein sequence ID" value="TWT60509.1"/>
    <property type="molecule type" value="Genomic_DNA"/>
</dbReference>
<evidence type="ECO:0000313" key="1">
    <source>
        <dbReference type="EMBL" id="TWT60509.1"/>
    </source>
</evidence>
<keyword evidence="2" id="KW-1185">Reference proteome</keyword>
<dbReference type="AlphaFoldDB" id="A0A5C5XD12"/>